<dbReference type="GO" id="GO:0016491">
    <property type="term" value="F:oxidoreductase activity"/>
    <property type="evidence" value="ECO:0007669"/>
    <property type="project" value="UniProtKB-KW"/>
</dbReference>
<dbReference type="InterPro" id="IPR036291">
    <property type="entry name" value="NAD(P)-bd_dom_sf"/>
</dbReference>
<organism evidence="2 3">
    <name type="scientific">Brachionus plicatilis</name>
    <name type="common">Marine rotifer</name>
    <name type="synonym">Brachionus muelleri</name>
    <dbReference type="NCBI Taxonomy" id="10195"/>
    <lineage>
        <taxon>Eukaryota</taxon>
        <taxon>Metazoa</taxon>
        <taxon>Spiralia</taxon>
        <taxon>Gnathifera</taxon>
        <taxon>Rotifera</taxon>
        <taxon>Eurotatoria</taxon>
        <taxon>Monogononta</taxon>
        <taxon>Pseudotrocha</taxon>
        <taxon>Ploima</taxon>
        <taxon>Brachionidae</taxon>
        <taxon>Brachionus</taxon>
    </lineage>
</organism>
<reference evidence="2 3" key="1">
    <citation type="journal article" date="2018" name="Sci. Rep.">
        <title>Genomic signatures of local adaptation to the degree of environmental predictability in rotifers.</title>
        <authorList>
            <person name="Franch-Gras L."/>
            <person name="Hahn C."/>
            <person name="Garcia-Roger E.M."/>
            <person name="Carmona M.J."/>
            <person name="Serra M."/>
            <person name="Gomez A."/>
        </authorList>
    </citation>
    <scope>NUCLEOTIDE SEQUENCE [LARGE SCALE GENOMIC DNA]</scope>
    <source>
        <strain evidence="2">HYR1</strain>
    </source>
</reference>
<dbReference type="InterPro" id="IPR002347">
    <property type="entry name" value="SDR_fam"/>
</dbReference>
<dbReference type="Pfam" id="PF00106">
    <property type="entry name" value="adh_short"/>
    <property type="match status" value="1"/>
</dbReference>
<dbReference type="Proteomes" id="UP000276133">
    <property type="component" value="Unassembled WGS sequence"/>
</dbReference>
<dbReference type="AlphaFoldDB" id="A0A3M7RHS2"/>
<dbReference type="PANTHER" id="PTHR43157">
    <property type="entry name" value="PHOSPHATIDYLINOSITOL-GLYCAN BIOSYNTHESIS CLASS F PROTEIN-RELATED"/>
    <property type="match status" value="1"/>
</dbReference>
<evidence type="ECO:0000313" key="3">
    <source>
        <dbReference type="Proteomes" id="UP000276133"/>
    </source>
</evidence>
<gene>
    <name evidence="2" type="ORF">BpHYR1_035092</name>
</gene>
<dbReference type="SUPFAM" id="SSF51735">
    <property type="entry name" value="NAD(P)-binding Rossmann-fold domains"/>
    <property type="match status" value="1"/>
</dbReference>
<comment type="caution">
    <text evidence="2">The sequence shown here is derived from an EMBL/GenBank/DDBJ whole genome shotgun (WGS) entry which is preliminary data.</text>
</comment>
<keyword evidence="1" id="KW-0560">Oxidoreductase</keyword>
<dbReference type="Gene3D" id="3.40.50.720">
    <property type="entry name" value="NAD(P)-binding Rossmann-like Domain"/>
    <property type="match status" value="1"/>
</dbReference>
<dbReference type="STRING" id="10195.A0A3M7RHS2"/>
<accession>A0A3M7RHS2</accession>
<feature type="non-terminal residue" evidence="2">
    <location>
        <position position="230"/>
    </location>
</feature>
<dbReference type="EMBL" id="REGN01003365">
    <property type="protein sequence ID" value="RNA22997.1"/>
    <property type="molecule type" value="Genomic_DNA"/>
</dbReference>
<protein>
    <submittedName>
        <fullName evidence="2">Retinol dehydrogenase 13-like</fullName>
    </submittedName>
</protein>
<evidence type="ECO:0000256" key="1">
    <source>
        <dbReference type="ARBA" id="ARBA00023002"/>
    </source>
</evidence>
<dbReference type="PANTHER" id="PTHR43157:SF31">
    <property type="entry name" value="PHOSPHATIDYLINOSITOL-GLYCAN BIOSYNTHESIS CLASS F PROTEIN"/>
    <property type="match status" value="1"/>
</dbReference>
<evidence type="ECO:0000313" key="2">
    <source>
        <dbReference type="EMBL" id="RNA22997.1"/>
    </source>
</evidence>
<dbReference type="PRINTS" id="PR00081">
    <property type="entry name" value="GDHRDH"/>
</dbReference>
<keyword evidence="3" id="KW-1185">Reference proteome</keyword>
<dbReference type="OrthoDB" id="191139at2759"/>
<proteinExistence type="predicted"/>
<sequence>MADRLRKIFYILSAGGTLFGALAVTRSYMSGDKYTGNEKLYGKTVLITGANRGIGKETAKNLAKRGARVILACKDMPKCHKTKAEITSETFNKNVECRLCDLASLESIKNFADQIKKEEKFLHVLVNNAGVMWCPKSYTKEGFERHLGVNHLGHFYLTNLLIPKLAESSPSRVIVLTCKDHIKGEMNFEDLNSTKNYNEKDAYNQSKLANILFTKELAEKLKDSGVSVNC</sequence>
<name>A0A3M7RHS2_BRAPC</name>